<evidence type="ECO:0000259" key="2">
    <source>
        <dbReference type="Pfam" id="PF13827"/>
    </source>
</evidence>
<gene>
    <name evidence="3" type="ORF">SM436_03310</name>
</gene>
<dbReference type="EMBL" id="JAXCEH010000001">
    <property type="protein sequence ID" value="MFA1552714.1"/>
    <property type="molecule type" value="Genomic_DNA"/>
</dbReference>
<sequence length="166" mass="17284">MVVVIVAVTGVLLLIGGGVFLLAGGDSDDSSGTSAAVRPTLSDLPTPPTYSPPTYTPPTLEPTTPEPTYSPPPMNYGAIAVGRNGAIGRSWDYDSPAAARRRALNACPATGCKVLTTFVNGCGAVAYNSRTNRYWGGHGDTRTEAQRNAINNAGGGRWVAWVCTTR</sequence>
<dbReference type="InterPro" id="IPR025240">
    <property type="entry name" value="DUF4189"/>
</dbReference>
<feature type="compositionally biased region" description="Pro residues" evidence="1">
    <location>
        <begin position="45"/>
        <end position="68"/>
    </location>
</feature>
<evidence type="ECO:0000313" key="3">
    <source>
        <dbReference type="EMBL" id="MFA1552714.1"/>
    </source>
</evidence>
<proteinExistence type="predicted"/>
<dbReference type="Proteomes" id="UP001569904">
    <property type="component" value="Unassembled WGS sequence"/>
</dbReference>
<evidence type="ECO:0000313" key="4">
    <source>
        <dbReference type="Proteomes" id="UP001569904"/>
    </source>
</evidence>
<reference evidence="3 4" key="1">
    <citation type="submission" date="2023-11" db="EMBL/GenBank/DDBJ databases">
        <title>Actinomadura monticuli sp. nov., isolated from volcanic ash.</title>
        <authorList>
            <person name="Lee S.D."/>
            <person name="Yang H."/>
            <person name="Kim I.S."/>
        </authorList>
    </citation>
    <scope>NUCLEOTIDE SEQUENCE [LARGE SCALE GENOMIC DNA]</scope>
    <source>
        <strain evidence="3 4">DSM 45346</strain>
    </source>
</reference>
<accession>A0ABV4QQB6</accession>
<feature type="region of interest" description="Disordered" evidence="1">
    <location>
        <begin position="31"/>
        <end position="68"/>
    </location>
</feature>
<protein>
    <submittedName>
        <fullName evidence="3">DUF4189 domain-containing protein</fullName>
    </submittedName>
</protein>
<organism evidence="3 4">
    <name type="scientific">Actinomadura chokoriensis</name>
    <dbReference type="NCBI Taxonomy" id="454156"/>
    <lineage>
        <taxon>Bacteria</taxon>
        <taxon>Bacillati</taxon>
        <taxon>Actinomycetota</taxon>
        <taxon>Actinomycetes</taxon>
        <taxon>Streptosporangiales</taxon>
        <taxon>Thermomonosporaceae</taxon>
        <taxon>Actinomadura</taxon>
    </lineage>
</organism>
<evidence type="ECO:0000256" key="1">
    <source>
        <dbReference type="SAM" id="MobiDB-lite"/>
    </source>
</evidence>
<name>A0ABV4QQB6_9ACTN</name>
<feature type="domain" description="DUF4189" evidence="2">
    <location>
        <begin position="76"/>
        <end position="153"/>
    </location>
</feature>
<dbReference type="Pfam" id="PF13827">
    <property type="entry name" value="DUF4189"/>
    <property type="match status" value="1"/>
</dbReference>
<comment type="caution">
    <text evidence="3">The sequence shown here is derived from an EMBL/GenBank/DDBJ whole genome shotgun (WGS) entry which is preliminary data.</text>
</comment>
<keyword evidence="4" id="KW-1185">Reference proteome</keyword>
<dbReference type="RefSeq" id="WP_371938980.1">
    <property type="nucleotide sequence ID" value="NZ_JAXCEH010000001.1"/>
</dbReference>
<feature type="compositionally biased region" description="Low complexity" evidence="1">
    <location>
        <begin position="31"/>
        <end position="44"/>
    </location>
</feature>